<protein>
    <submittedName>
        <fullName evidence="2">Uncharacterized protein</fullName>
    </submittedName>
</protein>
<dbReference type="Pfam" id="PF10306">
    <property type="entry name" value="FLILHELTA"/>
    <property type="match status" value="1"/>
</dbReference>
<evidence type="ECO:0000313" key="2">
    <source>
        <dbReference type="EMBL" id="CZR56616.1"/>
    </source>
</evidence>
<gene>
    <name evidence="2" type="ORF">PAC_06505</name>
</gene>
<dbReference type="InterPro" id="IPR018811">
    <property type="entry name" value="MRX11"/>
</dbReference>
<dbReference type="AlphaFoldDB" id="A0A1L7WV13"/>
<reference evidence="2 3" key="1">
    <citation type="submission" date="2016-03" db="EMBL/GenBank/DDBJ databases">
        <authorList>
            <person name="Ploux O."/>
        </authorList>
    </citation>
    <scope>NUCLEOTIDE SEQUENCE [LARGE SCALE GENOMIC DNA]</scope>
    <source>
        <strain evidence="2 3">UAMH 11012</strain>
    </source>
</reference>
<keyword evidence="3" id="KW-1185">Reference proteome</keyword>
<dbReference type="PANTHER" id="PTHR28002:SF1">
    <property type="entry name" value="MIOREX COMPLEX COMPONENT 11"/>
    <property type="match status" value="1"/>
</dbReference>
<sequence>MSVGQLLRRPFRFSSSFTQPRIFRTSLRNQSSTPSPSSSPASQAAKETRTRARINRLHTRLPKFLQPYTRGLLNAPISHLVSFLILHEITAVVPLVGLAGLFHYTNWLPRTWVEGRWVGEGVERFGRYFGRKGWFGFTKEGRETNPEGDGEVSIESEEKRWHVNEQGSRILVEVATAYAITKVFLPARILLSVWGTPWFARVVVGRVGGLFGKGMKGNVTGLGASAGGVGGGMGKGVGVGEGVKKMPP</sequence>
<evidence type="ECO:0000256" key="1">
    <source>
        <dbReference type="SAM" id="MobiDB-lite"/>
    </source>
</evidence>
<dbReference type="OrthoDB" id="5580261at2759"/>
<dbReference type="GO" id="GO:0005739">
    <property type="term" value="C:mitochondrion"/>
    <property type="evidence" value="ECO:0007669"/>
    <property type="project" value="TreeGrafter"/>
</dbReference>
<dbReference type="EMBL" id="FJOG01000008">
    <property type="protein sequence ID" value="CZR56616.1"/>
    <property type="molecule type" value="Genomic_DNA"/>
</dbReference>
<feature type="compositionally biased region" description="Low complexity" evidence="1">
    <location>
        <begin position="30"/>
        <end position="45"/>
    </location>
</feature>
<dbReference type="PANTHER" id="PTHR28002">
    <property type="entry name" value="MIOREX COMPLEX COMPONENT 11"/>
    <property type="match status" value="1"/>
</dbReference>
<proteinExistence type="predicted"/>
<evidence type="ECO:0000313" key="3">
    <source>
        <dbReference type="Proteomes" id="UP000184330"/>
    </source>
</evidence>
<name>A0A1L7WV13_9HELO</name>
<dbReference type="Proteomes" id="UP000184330">
    <property type="component" value="Unassembled WGS sequence"/>
</dbReference>
<feature type="region of interest" description="Disordered" evidence="1">
    <location>
        <begin position="26"/>
        <end position="48"/>
    </location>
</feature>
<accession>A0A1L7WV13</accession>
<organism evidence="2 3">
    <name type="scientific">Phialocephala subalpina</name>
    <dbReference type="NCBI Taxonomy" id="576137"/>
    <lineage>
        <taxon>Eukaryota</taxon>
        <taxon>Fungi</taxon>
        <taxon>Dikarya</taxon>
        <taxon>Ascomycota</taxon>
        <taxon>Pezizomycotina</taxon>
        <taxon>Leotiomycetes</taxon>
        <taxon>Helotiales</taxon>
        <taxon>Mollisiaceae</taxon>
        <taxon>Phialocephala</taxon>
        <taxon>Phialocephala fortinii species complex</taxon>
    </lineage>
</organism>